<evidence type="ECO:0000256" key="5">
    <source>
        <dbReference type="SAM" id="Phobius"/>
    </source>
</evidence>
<dbReference type="Proteomes" id="UP001516472">
    <property type="component" value="Unassembled WGS sequence"/>
</dbReference>
<dbReference type="SUPFAM" id="SSF52091">
    <property type="entry name" value="SpoIIaa-like"/>
    <property type="match status" value="1"/>
</dbReference>
<dbReference type="InterPro" id="IPR036513">
    <property type="entry name" value="STAS_dom_sf"/>
</dbReference>
<organism evidence="7 8">
    <name type="scientific">Corallococcus soli</name>
    <dbReference type="NCBI Taxonomy" id="2710757"/>
    <lineage>
        <taxon>Bacteria</taxon>
        <taxon>Pseudomonadati</taxon>
        <taxon>Myxococcota</taxon>
        <taxon>Myxococcia</taxon>
        <taxon>Myxococcales</taxon>
        <taxon>Cystobacterineae</taxon>
        <taxon>Myxococcaceae</taxon>
        <taxon>Corallococcus</taxon>
    </lineage>
</organism>
<feature type="transmembrane region" description="Helical" evidence="5">
    <location>
        <begin position="135"/>
        <end position="152"/>
    </location>
</feature>
<feature type="transmembrane region" description="Helical" evidence="5">
    <location>
        <begin position="91"/>
        <end position="115"/>
    </location>
</feature>
<reference evidence="7 8" key="1">
    <citation type="submission" date="2020-02" db="EMBL/GenBank/DDBJ databases">
        <authorList>
            <person name="Babadi Z.K."/>
            <person name="Risdian C."/>
            <person name="Ebrahimipour G.H."/>
            <person name="Wink J."/>
        </authorList>
    </citation>
    <scope>NUCLEOTIDE SEQUENCE [LARGE SCALE GENOMIC DNA]</scope>
    <source>
        <strain evidence="7 8">ZKHCc1 1396</strain>
    </source>
</reference>
<dbReference type="RefSeq" id="WP_193346172.1">
    <property type="nucleotide sequence ID" value="NZ_CBCSIP010000110.1"/>
</dbReference>
<gene>
    <name evidence="7" type="ORF">G4177_00975</name>
</gene>
<dbReference type="Pfam" id="PF00916">
    <property type="entry name" value="Sulfate_transp"/>
    <property type="match status" value="1"/>
</dbReference>
<feature type="domain" description="STAS" evidence="6">
    <location>
        <begin position="445"/>
        <end position="553"/>
    </location>
</feature>
<dbReference type="Pfam" id="PF01740">
    <property type="entry name" value="STAS"/>
    <property type="match status" value="1"/>
</dbReference>
<feature type="transmembrane region" description="Helical" evidence="5">
    <location>
        <begin position="182"/>
        <end position="201"/>
    </location>
</feature>
<keyword evidence="3 5" id="KW-1133">Transmembrane helix</keyword>
<dbReference type="InterPro" id="IPR011547">
    <property type="entry name" value="SLC26A/SulP_dom"/>
</dbReference>
<dbReference type="CDD" id="cd07042">
    <property type="entry name" value="STAS_SulP_like_sulfate_transporter"/>
    <property type="match status" value="1"/>
</dbReference>
<feature type="transmembrane region" description="Helical" evidence="5">
    <location>
        <begin position="60"/>
        <end position="79"/>
    </location>
</feature>
<name>A0ABR9PFQ4_9BACT</name>
<evidence type="ECO:0000313" key="8">
    <source>
        <dbReference type="Proteomes" id="UP001516472"/>
    </source>
</evidence>
<evidence type="ECO:0000313" key="7">
    <source>
        <dbReference type="EMBL" id="MBE4746744.1"/>
    </source>
</evidence>
<feature type="transmembrane region" description="Helical" evidence="5">
    <location>
        <begin position="385"/>
        <end position="415"/>
    </location>
</feature>
<sequence>MRSTTVFSKRPFWTQRAGELIHSWREMVHPSSLPADAAAGLSVACVALPLNVALATAAGLPASVGLVSGVVAGIMGGLFSGSRFQVTGPEAALLPLAAAIVAAHGAAGLVIATVLAGAMQVALGLVRAGRFARLIPRPVVMGFTVGIGLLLLNTQLPRLFAVENTHADAVALVMQRTWGERVGWLGVAAGALTALAMLTLPRLHKRIPAVLVGLTLGTALMVFLGAGYDAVGALPRSLPMPALPSFEGVDLAGLLPAALGLALLASLGSLLATSSLDTLTGARTHSDLDQDLVAQGLANIAAGLCGGFPVMGAIVRASASIQAGARTRAASVMHALWLFVAMALLAPLVARIPIAALTAILLVVGVRLLNLEGLVAMWNQSKSTLGVVLVTALGIAMFNVFAGIGAGLALASILYMRRHGALRLEVQRVTDASQLQRGLHVQSPEALNASKALDLLVARVDGPILFINHLKLYDLVDGPPWAKLVVIDLSRVSLVDAAGVATLQYLAEFLAVRSSHLALVKVPHQLEATLEPLAKHLLEARMHDSLEAALQGAGLAHGAPMEPVANPTPAALAAHAVPPAPAAHSAHL</sequence>
<keyword evidence="8" id="KW-1185">Reference proteome</keyword>
<feature type="transmembrane region" description="Helical" evidence="5">
    <location>
        <begin position="292"/>
        <end position="315"/>
    </location>
</feature>
<dbReference type="EMBL" id="JAAIYO010000001">
    <property type="protein sequence ID" value="MBE4746744.1"/>
    <property type="molecule type" value="Genomic_DNA"/>
</dbReference>
<dbReference type="PANTHER" id="PTHR11814">
    <property type="entry name" value="SULFATE TRANSPORTER"/>
    <property type="match status" value="1"/>
</dbReference>
<keyword evidence="4 5" id="KW-0472">Membrane</keyword>
<feature type="transmembrane region" description="Helical" evidence="5">
    <location>
        <begin position="207"/>
        <end position="231"/>
    </location>
</feature>
<keyword evidence="2 5" id="KW-0812">Transmembrane</keyword>
<evidence type="ECO:0000256" key="3">
    <source>
        <dbReference type="ARBA" id="ARBA00022989"/>
    </source>
</evidence>
<comment type="caution">
    <text evidence="7">The sequence shown here is derived from an EMBL/GenBank/DDBJ whole genome shotgun (WGS) entry which is preliminary data.</text>
</comment>
<evidence type="ECO:0000256" key="2">
    <source>
        <dbReference type="ARBA" id="ARBA00022692"/>
    </source>
</evidence>
<feature type="transmembrane region" description="Helical" evidence="5">
    <location>
        <begin position="336"/>
        <end position="365"/>
    </location>
</feature>
<dbReference type="InterPro" id="IPR002645">
    <property type="entry name" value="STAS_dom"/>
</dbReference>
<feature type="transmembrane region" description="Helical" evidence="5">
    <location>
        <begin position="251"/>
        <end position="272"/>
    </location>
</feature>
<protein>
    <submittedName>
        <fullName evidence="7">SulP family inorganic anion transporter</fullName>
    </submittedName>
</protein>
<dbReference type="Gene3D" id="3.30.750.24">
    <property type="entry name" value="STAS domain"/>
    <property type="match status" value="1"/>
</dbReference>
<dbReference type="PROSITE" id="PS50801">
    <property type="entry name" value="STAS"/>
    <property type="match status" value="1"/>
</dbReference>
<accession>A0ABR9PFQ4</accession>
<evidence type="ECO:0000256" key="4">
    <source>
        <dbReference type="ARBA" id="ARBA00023136"/>
    </source>
</evidence>
<comment type="subcellular location">
    <subcellularLocation>
        <location evidence="1">Membrane</location>
        <topology evidence="1">Multi-pass membrane protein</topology>
    </subcellularLocation>
</comment>
<dbReference type="InterPro" id="IPR001902">
    <property type="entry name" value="SLC26A/SulP_fam"/>
</dbReference>
<proteinExistence type="predicted"/>
<evidence type="ECO:0000259" key="6">
    <source>
        <dbReference type="PROSITE" id="PS50801"/>
    </source>
</evidence>
<evidence type="ECO:0000256" key="1">
    <source>
        <dbReference type="ARBA" id="ARBA00004141"/>
    </source>
</evidence>